<evidence type="ECO:0000313" key="2">
    <source>
        <dbReference type="EMBL" id="SEA81663.1"/>
    </source>
</evidence>
<protein>
    <submittedName>
        <fullName evidence="2">Uncharacterized protein</fullName>
    </submittedName>
</protein>
<keyword evidence="3" id="KW-1185">Reference proteome</keyword>
<dbReference type="EMBL" id="FNRL01000017">
    <property type="protein sequence ID" value="SEA81663.1"/>
    <property type="molecule type" value="Genomic_DNA"/>
</dbReference>
<keyword evidence="1" id="KW-0732">Signal</keyword>
<proteinExistence type="predicted"/>
<feature type="chain" id="PRO_5011644985" evidence="1">
    <location>
        <begin position="22"/>
        <end position="191"/>
    </location>
</feature>
<evidence type="ECO:0000256" key="1">
    <source>
        <dbReference type="SAM" id="SignalP"/>
    </source>
</evidence>
<dbReference type="Proteomes" id="UP000199656">
    <property type="component" value="Unassembled WGS sequence"/>
</dbReference>
<gene>
    <name evidence="2" type="ORF">SAMN05660909_03564</name>
</gene>
<reference evidence="3" key="1">
    <citation type="submission" date="2016-10" db="EMBL/GenBank/DDBJ databases">
        <authorList>
            <person name="Varghese N."/>
            <person name="Submissions S."/>
        </authorList>
    </citation>
    <scope>NUCLEOTIDE SEQUENCE [LARGE SCALE GENOMIC DNA]</scope>
    <source>
        <strain evidence="3">DSM 23920</strain>
    </source>
</reference>
<dbReference type="AlphaFoldDB" id="A0A1H4E9E4"/>
<feature type="signal peptide" evidence="1">
    <location>
        <begin position="1"/>
        <end position="21"/>
    </location>
</feature>
<sequence length="191" mass="21136">MHLRIIPCAIIALLLSSSVLAQYPSDQEAGKTEKQVAKKKISLSKEAVFSDKEASTKKIAGITVVNKLWDTTRLGFLQVGMFNTKAEAVPDKDYNAWFQEFVNEAFANQFQANAPSLLWVIEDLRIGERTGGMSEKAFTRLKATAYLATGGNQYKLLAASDEATQNGGMDVTHKHKNNIAKAFKQFYLLSL</sequence>
<name>A0A1H4E9E4_9BACT</name>
<organism evidence="2 3">
    <name type="scientific">Chitinophaga terrae</name>
    <name type="common">ex Kim and Jung 2007</name>
    <dbReference type="NCBI Taxonomy" id="408074"/>
    <lineage>
        <taxon>Bacteria</taxon>
        <taxon>Pseudomonadati</taxon>
        <taxon>Bacteroidota</taxon>
        <taxon>Chitinophagia</taxon>
        <taxon>Chitinophagales</taxon>
        <taxon>Chitinophagaceae</taxon>
        <taxon>Chitinophaga</taxon>
    </lineage>
</organism>
<evidence type="ECO:0000313" key="3">
    <source>
        <dbReference type="Proteomes" id="UP000199656"/>
    </source>
</evidence>
<dbReference type="OrthoDB" id="662107at2"/>
<dbReference type="RefSeq" id="WP_139170254.1">
    <property type="nucleotide sequence ID" value="NZ_BKAT01000030.1"/>
</dbReference>
<accession>A0A1H4E9E4</accession>